<gene>
    <name evidence="1" type="ORF">CEXT_397751</name>
</gene>
<evidence type="ECO:0000313" key="2">
    <source>
        <dbReference type="Proteomes" id="UP001054945"/>
    </source>
</evidence>
<sequence length="166" mass="18030">MCLFAKVSAYEELTKGCREARHGLRRRRSRRPAERIAVVPLFARNTGRREHGPHCMRANGLFACAMDDWAGLELFGGAWLAPPAASDQPTIDRGSPVERAASEMAAKLAYPGRSSLRRNPRVGTGATRSPMCFGEPNVGTNPAGSVIACNTILEKDSGTKSDLDRF</sequence>
<name>A0AAV4XR76_CAEEX</name>
<reference evidence="1 2" key="1">
    <citation type="submission" date="2021-06" db="EMBL/GenBank/DDBJ databases">
        <title>Caerostris extrusa draft genome.</title>
        <authorList>
            <person name="Kono N."/>
            <person name="Arakawa K."/>
        </authorList>
    </citation>
    <scope>NUCLEOTIDE SEQUENCE [LARGE SCALE GENOMIC DNA]</scope>
</reference>
<dbReference type="AlphaFoldDB" id="A0AAV4XR76"/>
<evidence type="ECO:0000313" key="1">
    <source>
        <dbReference type="EMBL" id="GIY97153.1"/>
    </source>
</evidence>
<dbReference type="EMBL" id="BPLR01018123">
    <property type="protein sequence ID" value="GIY97153.1"/>
    <property type="molecule type" value="Genomic_DNA"/>
</dbReference>
<accession>A0AAV4XR76</accession>
<protein>
    <submittedName>
        <fullName evidence="1">Uncharacterized protein</fullName>
    </submittedName>
</protein>
<comment type="caution">
    <text evidence="1">The sequence shown here is derived from an EMBL/GenBank/DDBJ whole genome shotgun (WGS) entry which is preliminary data.</text>
</comment>
<keyword evidence="2" id="KW-1185">Reference proteome</keyword>
<dbReference type="Proteomes" id="UP001054945">
    <property type="component" value="Unassembled WGS sequence"/>
</dbReference>
<proteinExistence type="predicted"/>
<organism evidence="1 2">
    <name type="scientific">Caerostris extrusa</name>
    <name type="common">Bark spider</name>
    <name type="synonym">Caerostris bankana</name>
    <dbReference type="NCBI Taxonomy" id="172846"/>
    <lineage>
        <taxon>Eukaryota</taxon>
        <taxon>Metazoa</taxon>
        <taxon>Ecdysozoa</taxon>
        <taxon>Arthropoda</taxon>
        <taxon>Chelicerata</taxon>
        <taxon>Arachnida</taxon>
        <taxon>Araneae</taxon>
        <taxon>Araneomorphae</taxon>
        <taxon>Entelegynae</taxon>
        <taxon>Araneoidea</taxon>
        <taxon>Araneidae</taxon>
        <taxon>Caerostris</taxon>
    </lineage>
</organism>